<sequence length="392" mass="44401">MKYYTTLFLAFFSCSLFAQESDNLSTPNTTFKFGGYVKADFLFTNFHNGELPRTSPMRDIHFPAQIPVGEEDSFKDTDFHVKESRFNFDVKTTKLGKEIHGFLELDFMLSGQGNENVSNSYAPRLRHFYFEWDRMLFGQTWTNFMVVVIPNDLDFSGAPEGIVFVRQPQIRYKYKTWSFSIENPNTTITTNDVTNIATANSYIPDITAKKKFPLKKGFVSVAGIVRTLFSSQPEDYKSFGFGITSGGLIKVGEKGDDFRFMATYGNGLGRYIALGFLSAGYDNDTSLENISSINGYVAYNHYWSKVLSSSFNVSGLTSDNPSNINPQANKVAYSASVNLKYEPIKEMLLGIEFNYGYRELVDNTSGAFSRIQLAARYKFGYHNSETSEKYIK</sequence>
<dbReference type="Pfam" id="PF19577">
    <property type="entry name" value="DcaP"/>
    <property type="match status" value="1"/>
</dbReference>
<name>A0A7X8SKH4_9BACT</name>
<reference evidence="2 3" key="1">
    <citation type="submission" date="2020-04" db="EMBL/GenBank/DDBJ databases">
        <title>Flammeovirga sp. SR4, a novel species isolated from seawater.</title>
        <authorList>
            <person name="Wang X."/>
        </authorList>
    </citation>
    <scope>NUCLEOTIDE SEQUENCE [LARGE SCALE GENOMIC DNA]</scope>
    <source>
        <strain evidence="2 3">SR4</strain>
    </source>
</reference>
<gene>
    <name evidence="2" type="ORF">HGP29_11345</name>
</gene>
<comment type="caution">
    <text evidence="2">The sequence shown here is derived from an EMBL/GenBank/DDBJ whole genome shotgun (WGS) entry which is preliminary data.</text>
</comment>
<evidence type="ECO:0000313" key="2">
    <source>
        <dbReference type="EMBL" id="NLR91807.1"/>
    </source>
</evidence>
<proteinExistence type="predicted"/>
<keyword evidence="3" id="KW-1185">Reference proteome</keyword>
<dbReference type="RefSeq" id="WP_168882520.1">
    <property type="nucleotide sequence ID" value="NZ_JABAIL010000003.1"/>
</dbReference>
<dbReference type="SUPFAM" id="SSF56935">
    <property type="entry name" value="Porins"/>
    <property type="match status" value="1"/>
</dbReference>
<feature type="chain" id="PRO_5031333078" evidence="1">
    <location>
        <begin position="19"/>
        <end position="392"/>
    </location>
</feature>
<evidence type="ECO:0000313" key="3">
    <source>
        <dbReference type="Proteomes" id="UP000585050"/>
    </source>
</evidence>
<keyword evidence="1" id="KW-0732">Signal</keyword>
<organism evidence="2 3">
    <name type="scientific">Flammeovirga agarivorans</name>
    <dbReference type="NCBI Taxonomy" id="2726742"/>
    <lineage>
        <taxon>Bacteria</taxon>
        <taxon>Pseudomonadati</taxon>
        <taxon>Bacteroidota</taxon>
        <taxon>Cytophagia</taxon>
        <taxon>Cytophagales</taxon>
        <taxon>Flammeovirgaceae</taxon>
        <taxon>Flammeovirga</taxon>
    </lineage>
</organism>
<dbReference type="Proteomes" id="UP000585050">
    <property type="component" value="Unassembled WGS sequence"/>
</dbReference>
<evidence type="ECO:0000256" key="1">
    <source>
        <dbReference type="SAM" id="SignalP"/>
    </source>
</evidence>
<accession>A0A7X8SKH4</accession>
<feature type="signal peptide" evidence="1">
    <location>
        <begin position="1"/>
        <end position="18"/>
    </location>
</feature>
<dbReference type="InterPro" id="IPR045748">
    <property type="entry name" value="DcaP"/>
</dbReference>
<dbReference type="EMBL" id="JABAIL010000003">
    <property type="protein sequence ID" value="NLR91807.1"/>
    <property type="molecule type" value="Genomic_DNA"/>
</dbReference>
<dbReference type="AlphaFoldDB" id="A0A7X8SKH4"/>
<protein>
    <submittedName>
        <fullName evidence="2">Porin</fullName>
    </submittedName>
</protein>